<keyword evidence="10" id="KW-1185">Reference proteome</keyword>
<feature type="domain" description="MacB-like periplasmic core" evidence="8">
    <location>
        <begin position="454"/>
        <end position="633"/>
    </location>
</feature>
<protein>
    <submittedName>
        <fullName evidence="9">ABC transporter permease</fullName>
    </submittedName>
</protein>
<dbReference type="GO" id="GO:0005886">
    <property type="term" value="C:plasma membrane"/>
    <property type="evidence" value="ECO:0007669"/>
    <property type="project" value="UniProtKB-SubCell"/>
</dbReference>
<keyword evidence="4 6" id="KW-1133">Transmembrane helix</keyword>
<feature type="transmembrane region" description="Helical" evidence="6">
    <location>
        <begin position="346"/>
        <end position="369"/>
    </location>
</feature>
<feature type="transmembrane region" description="Helical" evidence="6">
    <location>
        <begin position="780"/>
        <end position="800"/>
    </location>
</feature>
<reference evidence="9 10" key="1">
    <citation type="submission" date="2018-08" db="EMBL/GenBank/DDBJ databases">
        <title>Fibrisoma montanum sp. nov., isolated from Danxia mountain soil.</title>
        <authorList>
            <person name="Huang Y."/>
        </authorList>
    </citation>
    <scope>NUCLEOTIDE SEQUENCE [LARGE SCALE GENOMIC DNA]</scope>
    <source>
        <strain evidence="9 10">HYT19</strain>
    </source>
</reference>
<feature type="transmembrane region" description="Helical" evidence="6">
    <location>
        <begin position="296"/>
        <end position="323"/>
    </location>
</feature>
<dbReference type="RefSeq" id="WP_119671965.1">
    <property type="nucleotide sequence ID" value="NZ_QXED01000021.1"/>
</dbReference>
<evidence type="ECO:0000259" key="8">
    <source>
        <dbReference type="Pfam" id="PF12704"/>
    </source>
</evidence>
<dbReference type="InterPro" id="IPR003838">
    <property type="entry name" value="ABC3_permease_C"/>
</dbReference>
<dbReference type="PANTHER" id="PTHR30572">
    <property type="entry name" value="MEMBRANE COMPONENT OF TRANSPORTER-RELATED"/>
    <property type="match status" value="1"/>
</dbReference>
<feature type="domain" description="ABC3 transporter permease C-terminal" evidence="7">
    <location>
        <begin position="697"/>
        <end position="810"/>
    </location>
</feature>
<dbReference type="AlphaFoldDB" id="A0A418LVH0"/>
<evidence type="ECO:0000256" key="1">
    <source>
        <dbReference type="ARBA" id="ARBA00004651"/>
    </source>
</evidence>
<feature type="domain" description="MacB-like periplasmic core" evidence="8">
    <location>
        <begin position="20"/>
        <end position="245"/>
    </location>
</feature>
<name>A0A418LVH0_9BACT</name>
<dbReference type="InterPro" id="IPR050250">
    <property type="entry name" value="Macrolide_Exporter_MacB"/>
</dbReference>
<feature type="domain" description="ABC3 transporter permease C-terminal" evidence="7">
    <location>
        <begin position="301"/>
        <end position="417"/>
    </location>
</feature>
<keyword evidence="2" id="KW-1003">Cell membrane</keyword>
<feature type="transmembrane region" description="Helical" evidence="6">
    <location>
        <begin position="445"/>
        <end position="464"/>
    </location>
</feature>
<dbReference type="EMBL" id="QXED01000021">
    <property type="protein sequence ID" value="RIV17264.1"/>
    <property type="molecule type" value="Genomic_DNA"/>
</dbReference>
<gene>
    <name evidence="9" type="ORF">DYU11_32675</name>
</gene>
<accession>A0A418LVH0</accession>
<evidence type="ECO:0000256" key="6">
    <source>
        <dbReference type="SAM" id="Phobius"/>
    </source>
</evidence>
<feature type="transmembrane region" description="Helical" evidence="6">
    <location>
        <begin position="21"/>
        <end position="41"/>
    </location>
</feature>
<dbReference type="OrthoDB" id="5933722at2"/>
<dbReference type="Pfam" id="PF02687">
    <property type="entry name" value="FtsX"/>
    <property type="match status" value="2"/>
</dbReference>
<proteinExistence type="predicted"/>
<evidence type="ECO:0000256" key="2">
    <source>
        <dbReference type="ARBA" id="ARBA00022475"/>
    </source>
</evidence>
<dbReference type="Pfam" id="PF12704">
    <property type="entry name" value="MacB_PCD"/>
    <property type="match status" value="2"/>
</dbReference>
<comment type="caution">
    <text evidence="9">The sequence shown here is derived from an EMBL/GenBank/DDBJ whole genome shotgun (WGS) entry which is preliminary data.</text>
</comment>
<evidence type="ECO:0000256" key="4">
    <source>
        <dbReference type="ARBA" id="ARBA00022989"/>
    </source>
</evidence>
<comment type="subcellular location">
    <subcellularLocation>
        <location evidence="1">Cell membrane</location>
        <topology evidence="1">Multi-pass membrane protein</topology>
    </subcellularLocation>
</comment>
<dbReference type="PANTHER" id="PTHR30572:SF18">
    <property type="entry name" value="ABC-TYPE MACROLIDE FAMILY EXPORT SYSTEM PERMEASE COMPONENT 2"/>
    <property type="match status" value="1"/>
</dbReference>
<keyword evidence="5 6" id="KW-0472">Membrane</keyword>
<evidence type="ECO:0000256" key="3">
    <source>
        <dbReference type="ARBA" id="ARBA00022692"/>
    </source>
</evidence>
<evidence type="ECO:0000256" key="5">
    <source>
        <dbReference type="ARBA" id="ARBA00023136"/>
    </source>
</evidence>
<sequence>MLKSYFTTAFRALKRNWNYTVINVVGLTFGLACCLLLFMAIRYELSYDRHNANADRTYRLVGHYTNGTTDGFNVGIQLPALAALRNDFPELKQHITLTHEISDVVIRTGNSATGKFKEGRGLVSFVEPEYFSIFDYGWKQGNAQTALKNPNTVVLSERMARKYFGNTDPMGKTIRVENRLDFTVTGVVDNPPATTSVPFEVLLSFASLKQYGAYTGWDDWQSTYSGAQVYLTLPSSSVDQELAARQMGAKLVAFGKKYLRPDDAANFKFELQPLTEIHYDKETGNYANRTVSRQTIWAMALIGLFILITACVNFINLATALAIRRSKEVGVRKVMGSSRGQLIRQFLGETGLLTTIAVVLALVVAYLALPSVAKLLDIQVDALTLVDPAVIGFLIVLAVFTTVLAGFYPSLVLSGYQPVLALKGRSASGKLGGSGNKQLTLRRSLIIVQFAISQMLIIGTIIAYSQMQHFRSADLGYRKDAVLTVPIPERKPGQLENLRARLASLPHVESLSYGISIPSANGNWSTSIRFENADKEADFSVVMRPADTSYFRTYGLQLIAGRMYLPADTMREFVVNESLARKLGFSDPKQIIGKTITLGGTQEKKPIVGVVKDFSTYSLHRKTAPSLLTSFRDTYNTLGIQFDARQGGTEAISRLVRTVEQSWEATFPDFVFKYEFLDESIDNFYRNEERLFSVFRLLAGIAIFIGCLGLYGVVAFMVESRTKEVGIRKALGASTAHIFSIFSVDFLKLVLIALVVASPVAWYVMSGWLKDFEYKISIEWWMFALAGLLAVVVALITVSFQSIRAAMLNPVKSLRAE</sequence>
<dbReference type="Proteomes" id="UP000283523">
    <property type="component" value="Unassembled WGS sequence"/>
</dbReference>
<feature type="transmembrane region" description="Helical" evidence="6">
    <location>
        <begin position="694"/>
        <end position="718"/>
    </location>
</feature>
<dbReference type="PROSITE" id="PS51257">
    <property type="entry name" value="PROKAR_LIPOPROTEIN"/>
    <property type="match status" value="1"/>
</dbReference>
<keyword evidence="3 6" id="KW-0812">Transmembrane</keyword>
<evidence type="ECO:0000259" key="7">
    <source>
        <dbReference type="Pfam" id="PF02687"/>
    </source>
</evidence>
<evidence type="ECO:0000313" key="9">
    <source>
        <dbReference type="EMBL" id="RIV17264.1"/>
    </source>
</evidence>
<feature type="transmembrane region" description="Helical" evidence="6">
    <location>
        <begin position="389"/>
        <end position="416"/>
    </location>
</feature>
<organism evidence="9 10">
    <name type="scientific">Fibrisoma montanum</name>
    <dbReference type="NCBI Taxonomy" id="2305895"/>
    <lineage>
        <taxon>Bacteria</taxon>
        <taxon>Pseudomonadati</taxon>
        <taxon>Bacteroidota</taxon>
        <taxon>Cytophagia</taxon>
        <taxon>Cytophagales</taxon>
        <taxon>Spirosomataceae</taxon>
        <taxon>Fibrisoma</taxon>
    </lineage>
</organism>
<dbReference type="InterPro" id="IPR025857">
    <property type="entry name" value="MacB_PCD"/>
</dbReference>
<evidence type="ECO:0000313" key="10">
    <source>
        <dbReference type="Proteomes" id="UP000283523"/>
    </source>
</evidence>
<feature type="transmembrane region" description="Helical" evidence="6">
    <location>
        <begin position="738"/>
        <end position="760"/>
    </location>
</feature>
<dbReference type="GO" id="GO:0022857">
    <property type="term" value="F:transmembrane transporter activity"/>
    <property type="evidence" value="ECO:0007669"/>
    <property type="project" value="TreeGrafter"/>
</dbReference>